<organism evidence="3 4">
    <name type="scientific">Salvia divinorum</name>
    <name type="common">Maria pastora</name>
    <name type="synonym">Diviner's sage</name>
    <dbReference type="NCBI Taxonomy" id="28513"/>
    <lineage>
        <taxon>Eukaryota</taxon>
        <taxon>Viridiplantae</taxon>
        <taxon>Streptophyta</taxon>
        <taxon>Embryophyta</taxon>
        <taxon>Tracheophyta</taxon>
        <taxon>Spermatophyta</taxon>
        <taxon>Magnoliopsida</taxon>
        <taxon>eudicotyledons</taxon>
        <taxon>Gunneridae</taxon>
        <taxon>Pentapetalae</taxon>
        <taxon>asterids</taxon>
        <taxon>lamiids</taxon>
        <taxon>Lamiales</taxon>
        <taxon>Lamiaceae</taxon>
        <taxon>Nepetoideae</taxon>
        <taxon>Mentheae</taxon>
        <taxon>Salviinae</taxon>
        <taxon>Salvia</taxon>
        <taxon>Salvia subgen. Calosphace</taxon>
    </lineage>
</organism>
<name>A0ABD1FVY1_SALDI</name>
<comment type="caution">
    <text evidence="3">The sequence shown here is derived from an EMBL/GenBank/DDBJ whole genome shotgun (WGS) entry which is preliminary data.</text>
</comment>
<accession>A0ABD1FVY1</accession>
<dbReference type="PANTHER" id="PTHR24006:SF747">
    <property type="entry name" value="UBIQUITIN CARBOXYL-TERMINAL HYDROLASE 20"/>
    <property type="match status" value="1"/>
</dbReference>
<protein>
    <submittedName>
        <fullName evidence="3">Ubiquitinyl hydrolase 1</fullName>
        <ecNumber evidence="3">3.4.19.12</ecNumber>
    </submittedName>
</protein>
<dbReference type="InterPro" id="IPR001394">
    <property type="entry name" value="Peptidase_C19_UCH"/>
</dbReference>
<dbReference type="InterPro" id="IPR028889">
    <property type="entry name" value="USP"/>
</dbReference>
<dbReference type="EC" id="3.4.19.12" evidence="3"/>
<dbReference type="PANTHER" id="PTHR24006">
    <property type="entry name" value="UBIQUITIN CARBOXYL-TERMINAL HYDROLASE"/>
    <property type="match status" value="1"/>
</dbReference>
<dbReference type="InterPro" id="IPR038765">
    <property type="entry name" value="Papain-like_cys_pep_sf"/>
</dbReference>
<dbReference type="EMBL" id="JBEAFC010000011">
    <property type="protein sequence ID" value="KAL1535992.1"/>
    <property type="molecule type" value="Genomic_DNA"/>
</dbReference>
<dbReference type="SUPFAM" id="SSF54001">
    <property type="entry name" value="Cysteine proteinases"/>
    <property type="match status" value="1"/>
</dbReference>
<dbReference type="GO" id="GO:0004843">
    <property type="term" value="F:cysteine-type deubiquitinase activity"/>
    <property type="evidence" value="ECO:0007669"/>
    <property type="project" value="UniProtKB-EC"/>
</dbReference>
<evidence type="ECO:0000259" key="2">
    <source>
        <dbReference type="PROSITE" id="PS50235"/>
    </source>
</evidence>
<evidence type="ECO:0000313" key="3">
    <source>
        <dbReference type="EMBL" id="KAL1535992.1"/>
    </source>
</evidence>
<feature type="domain" description="USP" evidence="2">
    <location>
        <begin position="19"/>
        <end position="222"/>
    </location>
</feature>
<reference evidence="3 4" key="1">
    <citation type="submission" date="2024-06" db="EMBL/GenBank/DDBJ databases">
        <title>A chromosome level genome sequence of Diviner's sage (Salvia divinorum).</title>
        <authorList>
            <person name="Ford S.A."/>
            <person name="Ro D.-K."/>
            <person name="Ness R.W."/>
            <person name="Phillips M.A."/>
        </authorList>
    </citation>
    <scope>NUCLEOTIDE SEQUENCE [LARGE SCALE GENOMIC DNA]</scope>
    <source>
        <strain evidence="3">SAF-2024a</strain>
        <tissue evidence="3">Leaf</tissue>
    </source>
</reference>
<keyword evidence="4" id="KW-1185">Reference proteome</keyword>
<proteinExistence type="predicted"/>
<sequence>MWCFIGSSYNDYTFYWHGAGLKNLNNICFMNCILQCLIHTVPFFQAIVSKNNSLQCIYPKKFCLSSALEELCKSVISGIRCYTPVDLSENISYISPNFELGKHEDCHEYLMSLWMKLRECDNARKNTIIKRIFGSLDDNLFECCSCYSASSKTDKSFGSLDYNNELYAIVVHDGESPHTGHYYSFIRISPNEWYKYDDSKVSVVDEIDVLKQMAYILFYAKNDTAWFKDVCLAKHGDELGMTLGEEGTQSASDRDATQKNEADEDSSLTSVRETADEDKSLVAGRGGRGLINVSSHPYHFKGIKDAGYERMTMVQDATLPIILKGR</sequence>
<dbReference type="AlphaFoldDB" id="A0ABD1FVY1"/>
<dbReference type="Pfam" id="PF00443">
    <property type="entry name" value="UCH"/>
    <property type="match status" value="2"/>
</dbReference>
<dbReference type="InterPro" id="IPR050164">
    <property type="entry name" value="Peptidase_C19"/>
</dbReference>
<evidence type="ECO:0000256" key="1">
    <source>
        <dbReference type="SAM" id="MobiDB-lite"/>
    </source>
</evidence>
<dbReference type="Proteomes" id="UP001567538">
    <property type="component" value="Unassembled WGS sequence"/>
</dbReference>
<evidence type="ECO:0000313" key="4">
    <source>
        <dbReference type="Proteomes" id="UP001567538"/>
    </source>
</evidence>
<keyword evidence="3" id="KW-0378">Hydrolase</keyword>
<feature type="region of interest" description="Disordered" evidence="1">
    <location>
        <begin position="243"/>
        <end position="278"/>
    </location>
</feature>
<dbReference type="PROSITE" id="PS50235">
    <property type="entry name" value="USP_3"/>
    <property type="match status" value="1"/>
</dbReference>
<feature type="compositionally biased region" description="Basic and acidic residues" evidence="1">
    <location>
        <begin position="252"/>
        <end position="261"/>
    </location>
</feature>
<gene>
    <name evidence="3" type="ORF">AAHA92_28707</name>
</gene>
<dbReference type="Gene3D" id="3.90.70.10">
    <property type="entry name" value="Cysteine proteinases"/>
    <property type="match status" value="2"/>
</dbReference>